<dbReference type="AlphaFoldDB" id="A0A0E9SHP3"/>
<reference evidence="1" key="2">
    <citation type="journal article" date="2015" name="Fish Shellfish Immunol.">
        <title>Early steps in the European eel (Anguilla anguilla)-Vibrio vulnificus interaction in the gills: Role of the RtxA13 toxin.</title>
        <authorList>
            <person name="Callol A."/>
            <person name="Pajuelo D."/>
            <person name="Ebbesson L."/>
            <person name="Teles M."/>
            <person name="MacKenzie S."/>
            <person name="Amaro C."/>
        </authorList>
    </citation>
    <scope>NUCLEOTIDE SEQUENCE</scope>
</reference>
<name>A0A0E9SHP3_ANGAN</name>
<accession>A0A0E9SHP3</accession>
<evidence type="ECO:0000313" key="1">
    <source>
        <dbReference type="EMBL" id="JAH40210.1"/>
    </source>
</evidence>
<sequence>MGHNTIQGRSILSRCHIAYRVFPTIERLRRSA</sequence>
<organism evidence="1">
    <name type="scientific">Anguilla anguilla</name>
    <name type="common">European freshwater eel</name>
    <name type="synonym">Muraena anguilla</name>
    <dbReference type="NCBI Taxonomy" id="7936"/>
    <lineage>
        <taxon>Eukaryota</taxon>
        <taxon>Metazoa</taxon>
        <taxon>Chordata</taxon>
        <taxon>Craniata</taxon>
        <taxon>Vertebrata</taxon>
        <taxon>Euteleostomi</taxon>
        <taxon>Actinopterygii</taxon>
        <taxon>Neopterygii</taxon>
        <taxon>Teleostei</taxon>
        <taxon>Anguilliformes</taxon>
        <taxon>Anguillidae</taxon>
        <taxon>Anguilla</taxon>
    </lineage>
</organism>
<dbReference type="EMBL" id="GBXM01068367">
    <property type="protein sequence ID" value="JAH40210.1"/>
    <property type="molecule type" value="Transcribed_RNA"/>
</dbReference>
<reference evidence="1" key="1">
    <citation type="submission" date="2014-11" db="EMBL/GenBank/DDBJ databases">
        <authorList>
            <person name="Amaro Gonzalez C."/>
        </authorList>
    </citation>
    <scope>NUCLEOTIDE SEQUENCE</scope>
</reference>
<proteinExistence type="predicted"/>
<protein>
    <submittedName>
        <fullName evidence="1">Uncharacterized protein</fullName>
    </submittedName>
</protein>